<evidence type="ECO:0000256" key="1">
    <source>
        <dbReference type="SAM" id="MobiDB-lite"/>
    </source>
</evidence>
<sequence>MGKKGSNREVPNLASRPPVSITLREESSGMKQTKASTKSILKLQHIKNLAIWTSGEASIPSFGAFFGHHLAACSESTGTPPDPSLFPCQRCESILQPGYNCTIRIEKNRAKVSCRCKKPKKSIQNNVVYKCHFCSHRNLKRGTPRGYMKEICPLKAKPSLKPVPGTSMGQKSDGLEKGTRSTVEISKMDEIAPPAIDTDDPVTGSPTTPLVKMGTTLLEGKKRKRNRSGVKKPAESESNSATINAETTVSTSSKRRRKSWTSLKEIAESHDNSRDFTNLTEDPVLLVPEESNQKPYVAIIKGCTSFLWPDAAVPAVTALEKAAHDALSSDFQKYNQKMRQLLFNLKVSFVIRVTHSSTLVVSSHKFVVSSMARSYLLFPPDSKLKLGPSSSLKTYTPHFIASPFFESLRVSGPDFFASARSSADVLFDHQNSEFSEILQEYGNKMVELSKRIIEFVLMSLGDGYEKVYESEFSNCHGYLRIVNYSPPETVEDEEVEGLGMHTDMSCITIIYQDMIGGLQMRSKEGHWIDINPSESSLVVNIGDLMQAWSNGRLRSSEHRVVLKRFVDRLSLAFFWCFEDEKVILAPDKVVGEENSKIYKPFICLDYLKFRESNEQGKFEKVGYTVNDFAGLKFQMSDQH</sequence>
<accession>A0A5J4ZWZ0</accession>
<organism evidence="3 4">
    <name type="scientific">Nyssa sinensis</name>
    <dbReference type="NCBI Taxonomy" id="561372"/>
    <lineage>
        <taxon>Eukaryota</taxon>
        <taxon>Viridiplantae</taxon>
        <taxon>Streptophyta</taxon>
        <taxon>Embryophyta</taxon>
        <taxon>Tracheophyta</taxon>
        <taxon>Spermatophyta</taxon>
        <taxon>Magnoliopsida</taxon>
        <taxon>eudicotyledons</taxon>
        <taxon>Gunneridae</taxon>
        <taxon>Pentapetalae</taxon>
        <taxon>asterids</taxon>
        <taxon>Cornales</taxon>
        <taxon>Nyssaceae</taxon>
        <taxon>Nyssa</taxon>
    </lineage>
</organism>
<keyword evidence="4" id="KW-1185">Reference proteome</keyword>
<dbReference type="SUPFAM" id="SSF51197">
    <property type="entry name" value="Clavaminate synthase-like"/>
    <property type="match status" value="1"/>
</dbReference>
<feature type="domain" description="Fe2OG dioxygenase" evidence="2">
    <location>
        <begin position="475"/>
        <end position="578"/>
    </location>
</feature>
<dbReference type="InterPro" id="IPR005123">
    <property type="entry name" value="Oxoglu/Fe-dep_dioxygenase_dom"/>
</dbReference>
<dbReference type="Proteomes" id="UP000325577">
    <property type="component" value="Linkage Group LG5"/>
</dbReference>
<dbReference type="InterPro" id="IPR027443">
    <property type="entry name" value="IPNS-like_sf"/>
</dbReference>
<reference evidence="3 4" key="1">
    <citation type="submission" date="2019-09" db="EMBL/GenBank/DDBJ databases">
        <title>A chromosome-level genome assembly of the Chinese tupelo Nyssa sinensis.</title>
        <authorList>
            <person name="Yang X."/>
            <person name="Kang M."/>
            <person name="Yang Y."/>
            <person name="Xiong H."/>
            <person name="Wang M."/>
            <person name="Zhang Z."/>
            <person name="Wang Z."/>
            <person name="Wu H."/>
            <person name="Ma T."/>
            <person name="Liu J."/>
            <person name="Xi Z."/>
        </authorList>
    </citation>
    <scope>NUCLEOTIDE SEQUENCE [LARGE SCALE GENOMIC DNA]</scope>
    <source>
        <strain evidence="3">J267</strain>
        <tissue evidence="3">Leaf</tissue>
    </source>
</reference>
<dbReference type="InterPro" id="IPR044861">
    <property type="entry name" value="IPNS-like_FE2OG_OXY"/>
</dbReference>
<dbReference type="Pfam" id="PF03171">
    <property type="entry name" value="2OG-FeII_Oxy"/>
    <property type="match status" value="1"/>
</dbReference>
<protein>
    <recommendedName>
        <fullName evidence="2">Fe2OG dioxygenase domain-containing protein</fullName>
    </recommendedName>
</protein>
<proteinExistence type="predicted"/>
<dbReference type="OrthoDB" id="1937463at2759"/>
<evidence type="ECO:0000313" key="3">
    <source>
        <dbReference type="EMBL" id="KAA8522414.1"/>
    </source>
</evidence>
<feature type="region of interest" description="Disordered" evidence="1">
    <location>
        <begin position="1"/>
        <end position="33"/>
    </location>
</feature>
<gene>
    <name evidence="3" type="ORF">F0562_013225</name>
</gene>
<feature type="compositionally biased region" description="Basic residues" evidence="1">
    <location>
        <begin position="221"/>
        <end position="230"/>
    </location>
</feature>
<dbReference type="PANTHER" id="PTHR36072">
    <property type="entry name" value="OS01G0541600 PROTEIN"/>
    <property type="match status" value="1"/>
</dbReference>
<evidence type="ECO:0000259" key="2">
    <source>
        <dbReference type="PROSITE" id="PS51471"/>
    </source>
</evidence>
<dbReference type="EMBL" id="CM018048">
    <property type="protein sequence ID" value="KAA8522414.1"/>
    <property type="molecule type" value="Genomic_DNA"/>
</dbReference>
<feature type="region of interest" description="Disordered" evidence="1">
    <location>
        <begin position="193"/>
        <end position="259"/>
    </location>
</feature>
<feature type="compositionally biased region" description="Polar residues" evidence="1">
    <location>
        <begin position="236"/>
        <end position="246"/>
    </location>
</feature>
<dbReference type="InterPro" id="IPR007175">
    <property type="entry name" value="Rpr2/Snm1/Rpp21"/>
</dbReference>
<dbReference type="PROSITE" id="PS51471">
    <property type="entry name" value="FE2OG_OXY"/>
    <property type="match status" value="1"/>
</dbReference>
<name>A0A5J4ZWZ0_9ASTE</name>
<dbReference type="PANTHER" id="PTHR36072:SF2">
    <property type="entry name" value="OS01G0531000 PROTEIN"/>
    <property type="match status" value="1"/>
</dbReference>
<dbReference type="Gene3D" id="2.60.120.330">
    <property type="entry name" value="B-lactam Antibiotic, Isopenicillin N Synthase, Chain"/>
    <property type="match status" value="1"/>
</dbReference>
<evidence type="ECO:0000313" key="4">
    <source>
        <dbReference type="Proteomes" id="UP000325577"/>
    </source>
</evidence>
<dbReference type="AlphaFoldDB" id="A0A5J4ZWZ0"/>
<dbReference type="GO" id="GO:0006396">
    <property type="term" value="P:RNA processing"/>
    <property type="evidence" value="ECO:0007669"/>
    <property type="project" value="InterPro"/>
</dbReference>
<dbReference type="Pfam" id="PF04032">
    <property type="entry name" value="Rpr2"/>
    <property type="match status" value="1"/>
</dbReference>